<dbReference type="KEGG" id="qdo:H9Q78_05530"/>
<evidence type="ECO:0008006" key="4">
    <source>
        <dbReference type="Google" id="ProtNLM"/>
    </source>
</evidence>
<gene>
    <name evidence="2" type="ORF">H9Q78_05530</name>
</gene>
<protein>
    <recommendedName>
        <fullName evidence="4">Rad52/22 family double-strand break repair protein</fullName>
    </recommendedName>
</protein>
<sequence>MDHLTLYNKVRTVPEEAKKEIKGGRINGFTDINPMWRIKVLTEQFGPCGIGWYYEIKDRWMERCGEEAAAFVEILLYIKQGEEWSKPIFGTGGSMFAKKERAGINVSDECYKMATTDAISVACKQLGIGADVYWGNDKTKYDAKEKKREELMPAKEEKKEGLTPAMVNSLYLQLKRTGVGKKSLLDKYGVADIHEMTLKDYKDAMDKLSRKPDKDTPPPAPKEVIPDEIPEEETFGLPFR</sequence>
<name>A0A7G9G712_9FIRM</name>
<keyword evidence="3" id="KW-1185">Reference proteome</keyword>
<proteinExistence type="predicted"/>
<feature type="compositionally biased region" description="Basic and acidic residues" evidence="1">
    <location>
        <begin position="204"/>
        <end position="216"/>
    </location>
</feature>
<feature type="region of interest" description="Disordered" evidence="1">
    <location>
        <begin position="204"/>
        <end position="240"/>
    </location>
</feature>
<dbReference type="Proteomes" id="UP000515823">
    <property type="component" value="Chromosome"/>
</dbReference>
<evidence type="ECO:0000313" key="3">
    <source>
        <dbReference type="Proteomes" id="UP000515823"/>
    </source>
</evidence>
<accession>A0A7G9G712</accession>
<dbReference type="EMBL" id="CP060634">
    <property type="protein sequence ID" value="QNM06594.1"/>
    <property type="molecule type" value="Genomic_DNA"/>
</dbReference>
<dbReference type="RefSeq" id="WP_249304147.1">
    <property type="nucleotide sequence ID" value="NZ_CP060634.1"/>
</dbReference>
<reference evidence="2 3" key="1">
    <citation type="submission" date="2020-08" db="EMBL/GenBank/DDBJ databases">
        <authorList>
            <person name="Liu C."/>
            <person name="Sun Q."/>
        </authorList>
    </citation>
    <scope>NUCLEOTIDE SEQUENCE [LARGE SCALE GENOMIC DNA]</scope>
    <source>
        <strain evidence="2 3">NSJ-38</strain>
    </source>
</reference>
<dbReference type="AlphaFoldDB" id="A0A7G9G712"/>
<evidence type="ECO:0000256" key="1">
    <source>
        <dbReference type="SAM" id="MobiDB-lite"/>
    </source>
</evidence>
<organism evidence="2 3">
    <name type="scientific">Qiania dongpingensis</name>
    <dbReference type="NCBI Taxonomy" id="2763669"/>
    <lineage>
        <taxon>Bacteria</taxon>
        <taxon>Bacillati</taxon>
        <taxon>Bacillota</taxon>
        <taxon>Clostridia</taxon>
        <taxon>Lachnospirales</taxon>
        <taxon>Lachnospiraceae</taxon>
        <taxon>Qiania</taxon>
    </lineage>
</organism>
<evidence type="ECO:0000313" key="2">
    <source>
        <dbReference type="EMBL" id="QNM06594.1"/>
    </source>
</evidence>